<sequence length="435" mass="48966">MAVIDIDHVTKDYGHKRGIFDVSFSVNKGEVFGFLGPNGAGKTTTIRHIMGFSKPQDGTITVDGKDAWKQADAIKRQVGYLPGELAFPSGMTGTQFIDFMAKERQITDMTKTNYLLDMFELDPSGVIKRMSLGTKRKLAVVTAFMHDPEILILDEPTSGLDPLMQERFIDFVLAEKEAGKTTTIRNLMGFIKPDSGSATIDGLDATKKSAQIKQKVAYVPGEINFPGNNSGEVFLKRQIEMLGHGSWERCQEICDELQLDATANIKSMSKGMKQKTALAAAFAADSDILIMDEPTTGLDPLMRDTFIKLIEEQKALGKTIFMSSHIFKEMEETCDRVAMIKDGKIISRIDMNKIRYNPDKLFTIAFQDNESFQHFTSLSYDLAEVKADKNQVTVKVNDQKINELMNDLQHYPVKFFKEIKQTFEDYFNQTFKEEA</sequence>
<dbReference type="RefSeq" id="WP_115471094.1">
    <property type="nucleotide sequence ID" value="NZ_BJEC01000008.1"/>
</dbReference>
<dbReference type="CDD" id="cd03230">
    <property type="entry name" value="ABC_DR_subfamily_A"/>
    <property type="match status" value="2"/>
</dbReference>
<dbReference type="SMART" id="SM00382">
    <property type="entry name" value="AAA"/>
    <property type="match status" value="1"/>
</dbReference>
<dbReference type="Gene3D" id="3.40.50.300">
    <property type="entry name" value="P-loop containing nucleotide triphosphate hydrolases"/>
    <property type="match status" value="2"/>
</dbReference>
<keyword evidence="3" id="KW-0547">Nucleotide-binding</keyword>
<evidence type="ECO:0000259" key="5">
    <source>
        <dbReference type="PROSITE" id="PS50893"/>
    </source>
</evidence>
<reference evidence="6 7" key="1">
    <citation type="submission" date="2018-07" db="EMBL/GenBank/DDBJ databases">
        <title>Genome-based reclassification of Weissella jogaejeotgali as Weissella thailandensis.</title>
        <authorList>
            <person name="Chun J."/>
            <person name="Kim B.-Y."/>
            <person name="Kwak M.-J."/>
        </authorList>
    </citation>
    <scope>NUCLEOTIDE SEQUENCE [LARGE SCALE GENOMIC DNA]</scope>
    <source>
        <strain evidence="6 7">KCTC 3751</strain>
    </source>
</reference>
<comment type="caution">
    <text evidence="6">The sequence shown here is derived from an EMBL/GenBank/DDBJ whole genome shotgun (WGS) entry which is preliminary data.</text>
</comment>
<dbReference type="InterPro" id="IPR027417">
    <property type="entry name" value="P-loop_NTPase"/>
</dbReference>
<dbReference type="Proteomes" id="UP000254492">
    <property type="component" value="Unassembled WGS sequence"/>
</dbReference>
<name>A0ABX9I5J6_9LACO</name>
<protein>
    <submittedName>
        <fullName evidence="6">ATP-binding cassette domain-containing protein</fullName>
    </submittedName>
</protein>
<dbReference type="InterPro" id="IPR050763">
    <property type="entry name" value="ABC_transporter_ATP-binding"/>
</dbReference>
<dbReference type="InterPro" id="IPR003439">
    <property type="entry name" value="ABC_transporter-like_ATP-bd"/>
</dbReference>
<dbReference type="PANTHER" id="PTHR42711:SF5">
    <property type="entry name" value="ABC TRANSPORTER ATP-BINDING PROTEIN NATA"/>
    <property type="match status" value="1"/>
</dbReference>
<keyword evidence="2" id="KW-0813">Transport</keyword>
<evidence type="ECO:0000256" key="1">
    <source>
        <dbReference type="ARBA" id="ARBA00005417"/>
    </source>
</evidence>
<dbReference type="PANTHER" id="PTHR42711">
    <property type="entry name" value="ABC TRANSPORTER ATP-BINDING PROTEIN"/>
    <property type="match status" value="1"/>
</dbReference>
<dbReference type="GO" id="GO:0005524">
    <property type="term" value="F:ATP binding"/>
    <property type="evidence" value="ECO:0007669"/>
    <property type="project" value="UniProtKB-KW"/>
</dbReference>
<evidence type="ECO:0000256" key="2">
    <source>
        <dbReference type="ARBA" id="ARBA00022448"/>
    </source>
</evidence>
<dbReference type="Pfam" id="PF00005">
    <property type="entry name" value="ABC_tran"/>
    <property type="match status" value="2"/>
</dbReference>
<keyword evidence="4 6" id="KW-0067">ATP-binding</keyword>
<dbReference type="InterPro" id="IPR003593">
    <property type="entry name" value="AAA+_ATPase"/>
</dbReference>
<evidence type="ECO:0000256" key="4">
    <source>
        <dbReference type="ARBA" id="ARBA00022840"/>
    </source>
</evidence>
<feature type="domain" description="ABC transporter" evidence="5">
    <location>
        <begin position="4"/>
        <end position="367"/>
    </location>
</feature>
<organism evidence="6 7">
    <name type="scientific">Weissella thailandensis</name>
    <dbReference type="NCBI Taxonomy" id="89061"/>
    <lineage>
        <taxon>Bacteria</taxon>
        <taxon>Bacillati</taxon>
        <taxon>Bacillota</taxon>
        <taxon>Bacilli</taxon>
        <taxon>Lactobacillales</taxon>
        <taxon>Lactobacillaceae</taxon>
        <taxon>Weissella</taxon>
    </lineage>
</organism>
<dbReference type="SUPFAM" id="SSF52540">
    <property type="entry name" value="P-loop containing nucleoside triphosphate hydrolases"/>
    <property type="match status" value="2"/>
</dbReference>
<dbReference type="EMBL" id="QRAY01000009">
    <property type="protein sequence ID" value="RDS59393.1"/>
    <property type="molecule type" value="Genomic_DNA"/>
</dbReference>
<keyword evidence="7" id="KW-1185">Reference proteome</keyword>
<evidence type="ECO:0000313" key="7">
    <source>
        <dbReference type="Proteomes" id="UP000254492"/>
    </source>
</evidence>
<evidence type="ECO:0000256" key="3">
    <source>
        <dbReference type="ARBA" id="ARBA00022741"/>
    </source>
</evidence>
<comment type="similarity">
    <text evidence="1">Belongs to the ABC transporter superfamily.</text>
</comment>
<accession>A0ABX9I5J6</accession>
<gene>
    <name evidence="6" type="ORF">DWV05_05770</name>
</gene>
<proteinExistence type="inferred from homology"/>
<evidence type="ECO:0000313" key="6">
    <source>
        <dbReference type="EMBL" id="RDS59393.1"/>
    </source>
</evidence>
<dbReference type="PROSITE" id="PS50893">
    <property type="entry name" value="ABC_TRANSPORTER_2"/>
    <property type="match status" value="1"/>
</dbReference>